<comment type="caution">
    <text evidence="2">The sequence shown here is derived from an EMBL/GenBank/DDBJ whole genome shotgun (WGS) entry which is preliminary data.</text>
</comment>
<dbReference type="SUPFAM" id="SSF48452">
    <property type="entry name" value="TPR-like"/>
    <property type="match status" value="1"/>
</dbReference>
<dbReference type="RefSeq" id="WP_377333899.1">
    <property type="nucleotide sequence ID" value="NZ_JBHSGB010000010.1"/>
</dbReference>
<dbReference type="Proteomes" id="UP001595962">
    <property type="component" value="Unassembled WGS sequence"/>
</dbReference>
<accession>A0ABV9JMC9</accession>
<evidence type="ECO:0000313" key="3">
    <source>
        <dbReference type="Proteomes" id="UP001595962"/>
    </source>
</evidence>
<dbReference type="InterPro" id="IPR011990">
    <property type="entry name" value="TPR-like_helical_dom_sf"/>
</dbReference>
<keyword evidence="3" id="KW-1185">Reference proteome</keyword>
<keyword evidence="1" id="KW-0732">Signal</keyword>
<evidence type="ECO:0008006" key="4">
    <source>
        <dbReference type="Google" id="ProtNLM"/>
    </source>
</evidence>
<organism evidence="2 3">
    <name type="scientific">Rheinheimera marina</name>
    <dbReference type="NCBI Taxonomy" id="1774958"/>
    <lineage>
        <taxon>Bacteria</taxon>
        <taxon>Pseudomonadati</taxon>
        <taxon>Pseudomonadota</taxon>
        <taxon>Gammaproteobacteria</taxon>
        <taxon>Chromatiales</taxon>
        <taxon>Chromatiaceae</taxon>
        <taxon>Rheinheimera</taxon>
    </lineage>
</organism>
<sequence>MRTLVLLCALLIGSTKASTLTPYQLAFEQDKWQWLAEQLASDTELSNTEKLQWQARIQLANNRAGQVVELLGPSLDANSPDAELWYLAAMAKLQLAQSSSIFSKASHAKQGLAWLQQANLRAPDRLDILTTLIGFYRQAPAIVGGDDEKADVFMHELEKKSPVHAVVLQAGLLLPDHAQQALVLLEQQPQPQQARWQGAMAQVRLALKQPEVAFSHYQQAAALETDLSDQQGYLYQLGRLAATEQQDLQIGAEALQRYLQFYQDSQHPRLDWAKLRLAEVLLRQQRPQASELLGSLKAGEDKKFNAELKRVKKLLNS</sequence>
<dbReference type="Gene3D" id="1.25.40.10">
    <property type="entry name" value="Tetratricopeptide repeat domain"/>
    <property type="match status" value="1"/>
</dbReference>
<feature type="signal peptide" evidence="1">
    <location>
        <begin position="1"/>
        <end position="17"/>
    </location>
</feature>
<feature type="chain" id="PRO_5045220285" description="Tetratricopeptide repeat protein" evidence="1">
    <location>
        <begin position="18"/>
        <end position="317"/>
    </location>
</feature>
<reference evidence="3" key="1">
    <citation type="journal article" date="2019" name="Int. J. Syst. Evol. Microbiol.">
        <title>The Global Catalogue of Microorganisms (GCM) 10K type strain sequencing project: providing services to taxonomists for standard genome sequencing and annotation.</title>
        <authorList>
            <consortium name="The Broad Institute Genomics Platform"/>
            <consortium name="The Broad Institute Genome Sequencing Center for Infectious Disease"/>
            <person name="Wu L."/>
            <person name="Ma J."/>
        </authorList>
    </citation>
    <scope>NUCLEOTIDE SEQUENCE [LARGE SCALE GENOMIC DNA]</scope>
    <source>
        <strain evidence="3">DT28</strain>
    </source>
</reference>
<name>A0ABV9JMC9_9GAMM</name>
<evidence type="ECO:0000256" key="1">
    <source>
        <dbReference type="SAM" id="SignalP"/>
    </source>
</evidence>
<gene>
    <name evidence="2" type="ORF">ACFO3I_10280</name>
</gene>
<protein>
    <recommendedName>
        <fullName evidence="4">Tetratricopeptide repeat protein</fullName>
    </recommendedName>
</protein>
<evidence type="ECO:0000313" key="2">
    <source>
        <dbReference type="EMBL" id="MFC4655398.1"/>
    </source>
</evidence>
<proteinExistence type="predicted"/>
<dbReference type="EMBL" id="JBHSGB010000010">
    <property type="protein sequence ID" value="MFC4655398.1"/>
    <property type="molecule type" value="Genomic_DNA"/>
</dbReference>